<dbReference type="InterPro" id="IPR002575">
    <property type="entry name" value="Aminoglycoside_PTrfase"/>
</dbReference>
<feature type="region of interest" description="Disordered" evidence="1">
    <location>
        <begin position="1"/>
        <end position="35"/>
    </location>
</feature>
<keyword evidence="4" id="KW-1185">Reference proteome</keyword>
<dbReference type="PANTHER" id="PTHR21310">
    <property type="entry name" value="AMINOGLYCOSIDE PHOSPHOTRANSFERASE-RELATED-RELATED"/>
    <property type="match status" value="1"/>
</dbReference>
<dbReference type="InterPro" id="IPR011009">
    <property type="entry name" value="Kinase-like_dom_sf"/>
</dbReference>
<protein>
    <submittedName>
        <fullName evidence="3">Aminoglycoside phosphotransferase family protein</fullName>
    </submittedName>
</protein>
<evidence type="ECO:0000256" key="1">
    <source>
        <dbReference type="SAM" id="MobiDB-lite"/>
    </source>
</evidence>
<organism evidence="3 4">
    <name type="scientific">Desertihabitans brevis</name>
    <dbReference type="NCBI Taxonomy" id="2268447"/>
    <lineage>
        <taxon>Bacteria</taxon>
        <taxon>Bacillati</taxon>
        <taxon>Actinomycetota</taxon>
        <taxon>Actinomycetes</taxon>
        <taxon>Propionibacteriales</taxon>
        <taxon>Propionibacteriaceae</taxon>
        <taxon>Desertihabitans</taxon>
    </lineage>
</organism>
<dbReference type="GO" id="GO:0016740">
    <property type="term" value="F:transferase activity"/>
    <property type="evidence" value="ECO:0007669"/>
    <property type="project" value="UniProtKB-KW"/>
</dbReference>
<evidence type="ECO:0000259" key="2">
    <source>
        <dbReference type="Pfam" id="PF01636"/>
    </source>
</evidence>
<feature type="compositionally biased region" description="Low complexity" evidence="1">
    <location>
        <begin position="1"/>
        <end position="17"/>
    </location>
</feature>
<dbReference type="Proteomes" id="UP000252770">
    <property type="component" value="Unassembled WGS sequence"/>
</dbReference>
<comment type="caution">
    <text evidence="3">The sequence shown here is derived from an EMBL/GenBank/DDBJ whole genome shotgun (WGS) entry which is preliminary data.</text>
</comment>
<dbReference type="PANTHER" id="PTHR21310:SF15">
    <property type="entry name" value="AMINOGLYCOSIDE PHOSPHOTRANSFERASE DOMAIN-CONTAINING PROTEIN"/>
    <property type="match status" value="1"/>
</dbReference>
<dbReference type="EMBL" id="QOUI01000011">
    <property type="protein sequence ID" value="RCK68444.1"/>
    <property type="molecule type" value="Genomic_DNA"/>
</dbReference>
<reference evidence="3 4" key="1">
    <citation type="submission" date="2018-07" db="EMBL/GenBank/DDBJ databases">
        <title>Desertimonas flava gen. nov. sp. nov.</title>
        <authorList>
            <person name="Liu S."/>
        </authorList>
    </citation>
    <scope>NUCLEOTIDE SEQUENCE [LARGE SCALE GENOMIC DNA]</scope>
    <source>
        <strain evidence="3 4">16Sb5-5</strain>
    </source>
</reference>
<dbReference type="Gene3D" id="3.90.1200.10">
    <property type="match status" value="1"/>
</dbReference>
<dbReference type="AlphaFoldDB" id="A0A367YRI2"/>
<dbReference type="SUPFAM" id="SSF56112">
    <property type="entry name" value="Protein kinase-like (PK-like)"/>
    <property type="match status" value="1"/>
</dbReference>
<dbReference type="Pfam" id="PF01636">
    <property type="entry name" value="APH"/>
    <property type="match status" value="1"/>
</dbReference>
<dbReference type="InterPro" id="IPR051678">
    <property type="entry name" value="AGP_Transferase"/>
</dbReference>
<evidence type="ECO:0000313" key="4">
    <source>
        <dbReference type="Proteomes" id="UP000252770"/>
    </source>
</evidence>
<accession>A0A367YRI2</accession>
<evidence type="ECO:0000313" key="3">
    <source>
        <dbReference type="EMBL" id="RCK68444.1"/>
    </source>
</evidence>
<name>A0A367YRI2_9ACTN</name>
<gene>
    <name evidence="3" type="ORF">DT076_16150</name>
</gene>
<feature type="domain" description="Aminoglycoside phosphotransferase" evidence="2">
    <location>
        <begin position="55"/>
        <end position="295"/>
    </location>
</feature>
<sequence>MSARPAGPSSRPRPARAVPYGDRVADPERSRPPVSTATVTRVVTRLLGTVEVLGVRELAGGSYCRTFRVELRGDAPVVVRFAPPESQLLASERHLMRTEVAGTPLLEPVLPVPRLLASDTSHTLVDRDVVVQSWLPGVPAAEALARSGDRDALVLWEQLGALLARVHAVGGSTYGRPGGPGSATWSQELGRRFALLGLDLERAGLPAAGVRRCVELVSWWTDRLDERPPRLLHGDLGPGNVLVAGPHRLDVVGVVDNDRVWWGDPPADWTWYLVERRRPAQQDAFWSGYGGRPAVDEAVLGLYTARSTAEAALEAHRLGLDDRLHQHLTELAEQVDRVA</sequence>
<dbReference type="Gene3D" id="3.30.200.20">
    <property type="entry name" value="Phosphorylase Kinase, domain 1"/>
    <property type="match status" value="1"/>
</dbReference>
<keyword evidence="3" id="KW-0808">Transferase</keyword>
<proteinExistence type="predicted"/>